<dbReference type="Pfam" id="PF02518">
    <property type="entry name" value="HATPase_c"/>
    <property type="match status" value="1"/>
</dbReference>
<comment type="caution">
    <text evidence="6">The sequence shown here is derived from an EMBL/GenBank/DDBJ whole genome shotgun (WGS) entry which is preliminary data.</text>
</comment>
<evidence type="ECO:0000256" key="2">
    <source>
        <dbReference type="ARBA" id="ARBA00022679"/>
    </source>
</evidence>
<keyword evidence="7" id="KW-1185">Reference proteome</keyword>
<dbReference type="Pfam" id="PF14689">
    <property type="entry name" value="SPOB_a"/>
    <property type="match status" value="1"/>
</dbReference>
<gene>
    <name evidence="6" type="ORF">Q5722_02880</name>
</gene>
<sequence length="547" mass="57998">MTRLSLARLSLARQLLLLQMLMVVLVVGVVGWVSTVQADQSFRRHETRRLLATAEATATEGVVRGALVLDDPATEADESARLRESLPERLERVRAAAGASYIMLVAVDDDVLTALPPLGKGDPLDLAAATRRGAGWTGTTERFGQKSVEAQVAVFADGSFEQLGIAPGDVIGYLTIGRNYPSRLEVLRAAIPNALLYFAIAGAIGVGGSLLIARRVKRQTLGLEPGEITALVEQREAMLHGVREGVLGVDGTGRVAFANDEAVALLELPGPSRGRRVDELEVGPEVRAALRGEAAGRDVVVAVGGRLLVLNTQPVRIRARRTGWVTTMRDRTELLALEQELAAAQAGTDTLRAQVHEFRNRLHAIAGMAELGRMDRVSEFVHAVMSDLDGRVGQVSAQVDDPAVASLLVAKASRADELGIDFLLTPESHLGVHDAALSADLVTVVGNLVDNAFDAVSPGGRVQVELAESAGRIVVEVADTGGGIAAEDLARVFELGWTTKHGSDAALHGFGLALTRMACRRHGGSVTVGQREGAVLRAELYTDEAAR</sequence>
<dbReference type="InterPro" id="IPR016120">
    <property type="entry name" value="Sig_transdc_His_kin_SpoOB"/>
</dbReference>
<dbReference type="SMART" id="SM00387">
    <property type="entry name" value="HATPase_c"/>
    <property type="match status" value="1"/>
</dbReference>
<reference evidence="6 7" key="1">
    <citation type="submission" date="2023-07" db="EMBL/GenBank/DDBJ databases">
        <title>Nocardioides sp. nov WY-20 isolated from soil.</title>
        <authorList>
            <person name="Liu B."/>
            <person name="Wan Y."/>
        </authorList>
    </citation>
    <scope>NUCLEOTIDE SEQUENCE [LARGE SCALE GENOMIC DNA]</scope>
    <source>
        <strain evidence="6 7">WY-20</strain>
    </source>
</reference>
<keyword evidence="1" id="KW-0597">Phosphoprotein</keyword>
<keyword evidence="2" id="KW-0808">Transferase</keyword>
<keyword evidence="3" id="KW-0418">Kinase</keyword>
<dbReference type="EMBL" id="JAUQTA010000001">
    <property type="protein sequence ID" value="MDO7867304.1"/>
    <property type="molecule type" value="Genomic_DNA"/>
</dbReference>
<accession>A0ABT9AXL3</accession>
<dbReference type="SUPFAM" id="SSF55890">
    <property type="entry name" value="Sporulation response regulatory protein Spo0B"/>
    <property type="match status" value="1"/>
</dbReference>
<keyword evidence="6" id="KW-0547">Nucleotide-binding</keyword>
<dbReference type="RefSeq" id="WP_305026709.1">
    <property type="nucleotide sequence ID" value="NZ_JAUQTA010000001.1"/>
</dbReference>
<evidence type="ECO:0000256" key="1">
    <source>
        <dbReference type="ARBA" id="ARBA00022553"/>
    </source>
</evidence>
<dbReference type="Gene3D" id="3.30.450.20">
    <property type="entry name" value="PAS domain"/>
    <property type="match status" value="2"/>
</dbReference>
<keyword evidence="6" id="KW-0067">ATP-binding</keyword>
<dbReference type="InterPro" id="IPR036890">
    <property type="entry name" value="HATPase_C_sf"/>
</dbReference>
<dbReference type="Proteomes" id="UP001233314">
    <property type="component" value="Unassembled WGS sequence"/>
</dbReference>
<keyword evidence="4" id="KW-0472">Membrane</keyword>
<dbReference type="PANTHER" id="PTHR43547:SF10">
    <property type="entry name" value="SENSOR HISTIDINE KINASE DCUS"/>
    <property type="match status" value="1"/>
</dbReference>
<feature type="transmembrane region" description="Helical" evidence="4">
    <location>
        <begin position="194"/>
        <end position="213"/>
    </location>
</feature>
<dbReference type="PROSITE" id="PS50109">
    <property type="entry name" value="HIS_KIN"/>
    <property type="match status" value="1"/>
</dbReference>
<proteinExistence type="predicted"/>
<evidence type="ECO:0000313" key="7">
    <source>
        <dbReference type="Proteomes" id="UP001233314"/>
    </source>
</evidence>
<dbReference type="Gene3D" id="1.10.287.130">
    <property type="match status" value="1"/>
</dbReference>
<keyword evidence="4" id="KW-0812">Transmembrane</keyword>
<organism evidence="6 7">
    <name type="scientific">Nocardioides jiangxiensis</name>
    <dbReference type="NCBI Taxonomy" id="3064524"/>
    <lineage>
        <taxon>Bacteria</taxon>
        <taxon>Bacillati</taxon>
        <taxon>Actinomycetota</taxon>
        <taxon>Actinomycetes</taxon>
        <taxon>Propionibacteriales</taxon>
        <taxon>Nocardioidaceae</taxon>
        <taxon>Nocardioides</taxon>
    </lineage>
</organism>
<dbReference type="InterPro" id="IPR005467">
    <property type="entry name" value="His_kinase_dom"/>
</dbReference>
<protein>
    <submittedName>
        <fullName evidence="6">ATP-binding protein</fullName>
    </submittedName>
</protein>
<dbReference type="Gene3D" id="3.30.565.10">
    <property type="entry name" value="Histidine kinase-like ATPase, C-terminal domain"/>
    <property type="match status" value="1"/>
</dbReference>
<evidence type="ECO:0000256" key="4">
    <source>
        <dbReference type="SAM" id="Phobius"/>
    </source>
</evidence>
<dbReference type="InterPro" id="IPR003594">
    <property type="entry name" value="HATPase_dom"/>
</dbReference>
<evidence type="ECO:0000256" key="3">
    <source>
        <dbReference type="ARBA" id="ARBA00022777"/>
    </source>
</evidence>
<dbReference type="PANTHER" id="PTHR43547">
    <property type="entry name" value="TWO-COMPONENT HISTIDINE KINASE"/>
    <property type="match status" value="1"/>
</dbReference>
<dbReference type="InterPro" id="IPR039506">
    <property type="entry name" value="SPOB_a"/>
</dbReference>
<name>A0ABT9AXL3_9ACTN</name>
<dbReference type="SUPFAM" id="SSF55874">
    <property type="entry name" value="ATPase domain of HSP90 chaperone/DNA topoisomerase II/histidine kinase"/>
    <property type="match status" value="1"/>
</dbReference>
<evidence type="ECO:0000313" key="6">
    <source>
        <dbReference type="EMBL" id="MDO7867304.1"/>
    </source>
</evidence>
<feature type="domain" description="Histidine kinase" evidence="5">
    <location>
        <begin position="353"/>
        <end position="544"/>
    </location>
</feature>
<keyword evidence="4" id="KW-1133">Transmembrane helix</keyword>
<dbReference type="GO" id="GO:0005524">
    <property type="term" value="F:ATP binding"/>
    <property type="evidence" value="ECO:0007669"/>
    <property type="project" value="UniProtKB-KW"/>
</dbReference>
<evidence type="ECO:0000259" key="5">
    <source>
        <dbReference type="PROSITE" id="PS50109"/>
    </source>
</evidence>